<evidence type="ECO:0000259" key="2">
    <source>
        <dbReference type="Pfam" id="PF05970"/>
    </source>
</evidence>
<dbReference type="Pfam" id="PF21530">
    <property type="entry name" value="Pif1_2B_dom"/>
    <property type="match status" value="1"/>
</dbReference>
<keyword evidence="1" id="KW-0227">DNA damage</keyword>
<evidence type="ECO:0000259" key="3">
    <source>
        <dbReference type="Pfam" id="PF21530"/>
    </source>
</evidence>
<dbReference type="GO" id="GO:0000723">
    <property type="term" value="P:telomere maintenance"/>
    <property type="evidence" value="ECO:0007669"/>
    <property type="project" value="InterPro"/>
</dbReference>
<dbReference type="SUPFAM" id="SSF52540">
    <property type="entry name" value="P-loop containing nucleoside triphosphate hydrolases"/>
    <property type="match status" value="2"/>
</dbReference>
<sequence>MSREQENVWLVLDIIYNQCLILLEDMVIAMSGKTLSQFGLISPLREQGTIINNHQYLSELAYDTDQLTEEVASNVLKLNIEQKEAYEKILNSVASNCGKSEQCISIAIASSGIAATLIDGGETAHTAFKLPLNMNYSDNTPCNISKQSDIAHVLKKAKLIIWDECTMAHKNAIEALNRTLKDIRSCNQIMGGITVLLAGDFRQTLPVVPGVVEVDDAVHYPIEFLHTLNPPGIPPHIPNLKIGAPIMLLRNLNPPKLCNSTRQVKSLHKNVIKAAILTGKYEGEVVFIPRIPLIPTYHHFEFKRLQYPVRVCYAMTINKAQGQSLRMTGVDLEVIVFLMVNFTWRVQESVHRTT</sequence>
<dbReference type="Gene3D" id="3.40.50.300">
    <property type="entry name" value="P-loop containing nucleotide triphosphate hydrolases"/>
    <property type="match status" value="1"/>
</dbReference>
<dbReference type="GO" id="GO:0016787">
    <property type="term" value="F:hydrolase activity"/>
    <property type="evidence" value="ECO:0007669"/>
    <property type="project" value="UniProtKB-KW"/>
</dbReference>
<evidence type="ECO:0000313" key="5">
    <source>
        <dbReference type="Proteomes" id="UP001153636"/>
    </source>
</evidence>
<dbReference type="EMBL" id="OV651819">
    <property type="protein sequence ID" value="CAH1113289.1"/>
    <property type="molecule type" value="Genomic_DNA"/>
</dbReference>
<gene>
    <name evidence="4" type="ORF">PSYICH_LOCUS13741</name>
</gene>
<dbReference type="InterPro" id="IPR027417">
    <property type="entry name" value="P-loop_NTPase"/>
</dbReference>
<comment type="cofactor">
    <cofactor evidence="1">
        <name>Mg(2+)</name>
        <dbReference type="ChEBI" id="CHEBI:18420"/>
    </cofactor>
</comment>
<keyword evidence="5" id="KW-1185">Reference proteome</keyword>
<dbReference type="InterPro" id="IPR010285">
    <property type="entry name" value="DNA_helicase_pif1-like_DEAD"/>
</dbReference>
<feature type="domain" description="DNA helicase Pif1-like DEAD-box helicase" evidence="2">
    <location>
        <begin position="99"/>
        <end position="209"/>
    </location>
</feature>
<keyword evidence="1" id="KW-0378">Hydrolase</keyword>
<dbReference type="PANTHER" id="PTHR10492:SF57">
    <property type="entry name" value="ATP-DEPENDENT DNA HELICASE"/>
    <property type="match status" value="1"/>
</dbReference>
<dbReference type="GO" id="GO:0006281">
    <property type="term" value="P:DNA repair"/>
    <property type="evidence" value="ECO:0007669"/>
    <property type="project" value="UniProtKB-KW"/>
</dbReference>
<accession>A0A9P0D798</accession>
<keyword evidence="1" id="KW-0067">ATP-binding</keyword>
<evidence type="ECO:0000313" key="4">
    <source>
        <dbReference type="EMBL" id="CAH1113289.1"/>
    </source>
</evidence>
<keyword evidence="1" id="KW-0234">DNA repair</keyword>
<dbReference type="GO" id="GO:0005524">
    <property type="term" value="F:ATP binding"/>
    <property type="evidence" value="ECO:0007669"/>
    <property type="project" value="UniProtKB-KW"/>
</dbReference>
<keyword evidence="1" id="KW-0347">Helicase</keyword>
<name>A0A9P0D798_9CUCU</name>
<dbReference type="AlphaFoldDB" id="A0A9P0D798"/>
<dbReference type="GO" id="GO:0006310">
    <property type="term" value="P:DNA recombination"/>
    <property type="evidence" value="ECO:0007669"/>
    <property type="project" value="UniProtKB-KW"/>
</dbReference>
<evidence type="ECO:0000256" key="1">
    <source>
        <dbReference type="RuleBase" id="RU363044"/>
    </source>
</evidence>
<keyword evidence="1" id="KW-0233">DNA recombination</keyword>
<reference evidence="4" key="1">
    <citation type="submission" date="2022-01" db="EMBL/GenBank/DDBJ databases">
        <authorList>
            <person name="King R."/>
        </authorList>
    </citation>
    <scope>NUCLEOTIDE SEQUENCE</scope>
</reference>
<dbReference type="GO" id="GO:0043139">
    <property type="term" value="F:5'-3' DNA helicase activity"/>
    <property type="evidence" value="ECO:0007669"/>
    <property type="project" value="UniProtKB-EC"/>
</dbReference>
<dbReference type="PANTHER" id="PTHR10492">
    <property type="match status" value="1"/>
</dbReference>
<dbReference type="EC" id="5.6.2.3" evidence="1"/>
<comment type="catalytic activity">
    <reaction evidence="1">
        <text>ATP + H2O = ADP + phosphate + H(+)</text>
        <dbReference type="Rhea" id="RHEA:13065"/>
        <dbReference type="ChEBI" id="CHEBI:15377"/>
        <dbReference type="ChEBI" id="CHEBI:15378"/>
        <dbReference type="ChEBI" id="CHEBI:30616"/>
        <dbReference type="ChEBI" id="CHEBI:43474"/>
        <dbReference type="ChEBI" id="CHEBI:456216"/>
        <dbReference type="EC" id="5.6.2.3"/>
    </reaction>
</comment>
<comment type="similarity">
    <text evidence="1">Belongs to the helicase family.</text>
</comment>
<feature type="domain" description="DNA helicase Pif1-like 2B" evidence="3">
    <location>
        <begin position="223"/>
        <end position="262"/>
    </location>
</feature>
<keyword evidence="1" id="KW-0547">Nucleotide-binding</keyword>
<organism evidence="4 5">
    <name type="scientific">Psylliodes chrysocephalus</name>
    <dbReference type="NCBI Taxonomy" id="3402493"/>
    <lineage>
        <taxon>Eukaryota</taxon>
        <taxon>Metazoa</taxon>
        <taxon>Ecdysozoa</taxon>
        <taxon>Arthropoda</taxon>
        <taxon>Hexapoda</taxon>
        <taxon>Insecta</taxon>
        <taxon>Pterygota</taxon>
        <taxon>Neoptera</taxon>
        <taxon>Endopterygota</taxon>
        <taxon>Coleoptera</taxon>
        <taxon>Polyphaga</taxon>
        <taxon>Cucujiformia</taxon>
        <taxon>Chrysomeloidea</taxon>
        <taxon>Chrysomelidae</taxon>
        <taxon>Galerucinae</taxon>
        <taxon>Alticini</taxon>
        <taxon>Psylliodes</taxon>
    </lineage>
</organism>
<proteinExistence type="inferred from homology"/>
<dbReference type="Proteomes" id="UP001153636">
    <property type="component" value="Chromosome 7"/>
</dbReference>
<dbReference type="Pfam" id="PF05970">
    <property type="entry name" value="PIF1"/>
    <property type="match status" value="1"/>
</dbReference>
<dbReference type="InterPro" id="IPR049163">
    <property type="entry name" value="Pif1-like_2B_dom"/>
</dbReference>
<protein>
    <recommendedName>
        <fullName evidence="1">ATP-dependent DNA helicase</fullName>
        <ecNumber evidence="1">5.6.2.3</ecNumber>
    </recommendedName>
</protein>
<dbReference type="OrthoDB" id="272985at2759"/>